<accession>A0A2A4X7X6</accession>
<reference evidence="10" key="1">
    <citation type="submission" date="2017-08" db="EMBL/GenBank/DDBJ databases">
        <title>A dynamic microbial community with high functional redundancy inhabits the cold, oxic subseafloor aquifer.</title>
        <authorList>
            <person name="Tully B.J."/>
            <person name="Wheat C.G."/>
            <person name="Glazer B.T."/>
            <person name="Huber J.A."/>
        </authorList>
    </citation>
    <scope>NUCLEOTIDE SEQUENCE [LARGE SCALE GENOMIC DNA]</scope>
</reference>
<feature type="transmembrane region" description="Helical" evidence="8">
    <location>
        <begin position="9"/>
        <end position="28"/>
    </location>
</feature>
<keyword evidence="5 8" id="KW-1133">Transmembrane helix</keyword>
<dbReference type="Pfam" id="PF02600">
    <property type="entry name" value="DsbB"/>
    <property type="match status" value="1"/>
</dbReference>
<feature type="transmembrane region" description="Helical" evidence="8">
    <location>
        <begin position="34"/>
        <end position="58"/>
    </location>
</feature>
<feature type="transmembrane region" description="Helical" evidence="8">
    <location>
        <begin position="70"/>
        <end position="91"/>
    </location>
</feature>
<evidence type="ECO:0000256" key="6">
    <source>
        <dbReference type="ARBA" id="ARBA00023136"/>
    </source>
</evidence>
<keyword evidence="3 8" id="KW-0812">Transmembrane</keyword>
<evidence type="ECO:0000256" key="5">
    <source>
        <dbReference type="ARBA" id="ARBA00022989"/>
    </source>
</evidence>
<evidence type="ECO:0000256" key="4">
    <source>
        <dbReference type="ARBA" id="ARBA00022982"/>
    </source>
</evidence>
<keyword evidence="2" id="KW-1003">Cell membrane</keyword>
<protein>
    <submittedName>
        <fullName evidence="9">Disulfide bond formation protein B</fullName>
    </submittedName>
</protein>
<dbReference type="GO" id="GO:0015035">
    <property type="term" value="F:protein-disulfide reductase activity"/>
    <property type="evidence" value="ECO:0007669"/>
    <property type="project" value="InterPro"/>
</dbReference>
<evidence type="ECO:0000256" key="8">
    <source>
        <dbReference type="SAM" id="Phobius"/>
    </source>
</evidence>
<comment type="caution">
    <text evidence="9">The sequence shown here is derived from an EMBL/GenBank/DDBJ whole genome shotgun (WGS) entry which is preliminary data.</text>
</comment>
<evidence type="ECO:0000313" key="10">
    <source>
        <dbReference type="Proteomes" id="UP000218767"/>
    </source>
</evidence>
<keyword evidence="7" id="KW-0676">Redox-active center</keyword>
<comment type="subcellular location">
    <subcellularLocation>
        <location evidence="1">Cell membrane</location>
        <topology evidence="1">Multi-pass membrane protein</topology>
    </subcellularLocation>
</comment>
<dbReference type="PANTHER" id="PTHR36570">
    <property type="entry name" value="DISULFIDE BOND FORMATION PROTEIN B"/>
    <property type="match status" value="1"/>
</dbReference>
<dbReference type="GO" id="GO:0005886">
    <property type="term" value="C:plasma membrane"/>
    <property type="evidence" value="ECO:0007669"/>
    <property type="project" value="UniProtKB-SubCell"/>
</dbReference>
<feature type="transmembrane region" description="Helical" evidence="8">
    <location>
        <begin position="137"/>
        <end position="163"/>
    </location>
</feature>
<dbReference type="InterPro" id="IPR003752">
    <property type="entry name" value="DiS_bond_form_DsbB/BdbC"/>
</dbReference>
<sequence length="173" mass="18963">MALAIPDNRIINIGVFLATAITIGIALYLEHVMLFSRCGLCITQRVFFILCGLVCLTSAIHNPTADGEKIYAFAAAAMCIFGSYFAGRQIWLQHLPEDLVPACGPGFTYIRDNFPFIQLLDFLLVGDGNCAEVQFRFLGIFSIAEMSIIAFAGLFSVCLYTAFRQRATKGAAE</sequence>
<dbReference type="SUPFAM" id="SSF158442">
    <property type="entry name" value="DsbB-like"/>
    <property type="match status" value="1"/>
</dbReference>
<dbReference type="EMBL" id="NVUL01000028">
    <property type="protein sequence ID" value="PCI78713.1"/>
    <property type="molecule type" value="Genomic_DNA"/>
</dbReference>
<name>A0A2A4X7X6_9GAMM</name>
<dbReference type="InterPro" id="IPR050183">
    <property type="entry name" value="DsbB"/>
</dbReference>
<evidence type="ECO:0000313" key="9">
    <source>
        <dbReference type="EMBL" id="PCI78713.1"/>
    </source>
</evidence>
<keyword evidence="4" id="KW-0249">Electron transport</keyword>
<evidence type="ECO:0000256" key="7">
    <source>
        <dbReference type="ARBA" id="ARBA00023284"/>
    </source>
</evidence>
<dbReference type="AlphaFoldDB" id="A0A2A4X7X6"/>
<evidence type="ECO:0000256" key="1">
    <source>
        <dbReference type="ARBA" id="ARBA00004651"/>
    </source>
</evidence>
<evidence type="ECO:0000256" key="3">
    <source>
        <dbReference type="ARBA" id="ARBA00022692"/>
    </source>
</evidence>
<keyword evidence="6 8" id="KW-0472">Membrane</keyword>
<dbReference type="GO" id="GO:0006457">
    <property type="term" value="P:protein folding"/>
    <property type="evidence" value="ECO:0007669"/>
    <property type="project" value="InterPro"/>
</dbReference>
<keyword evidence="4" id="KW-0813">Transport</keyword>
<dbReference type="InterPro" id="IPR023380">
    <property type="entry name" value="DsbB-like_sf"/>
</dbReference>
<gene>
    <name evidence="9" type="ORF">COB20_06350</name>
</gene>
<dbReference type="Proteomes" id="UP000218767">
    <property type="component" value="Unassembled WGS sequence"/>
</dbReference>
<organism evidence="9 10">
    <name type="scientific">SAR86 cluster bacterium</name>
    <dbReference type="NCBI Taxonomy" id="2030880"/>
    <lineage>
        <taxon>Bacteria</taxon>
        <taxon>Pseudomonadati</taxon>
        <taxon>Pseudomonadota</taxon>
        <taxon>Gammaproteobacteria</taxon>
        <taxon>SAR86 cluster</taxon>
    </lineage>
</organism>
<dbReference type="Gene3D" id="1.20.1550.10">
    <property type="entry name" value="DsbB-like"/>
    <property type="match status" value="1"/>
</dbReference>
<evidence type="ECO:0000256" key="2">
    <source>
        <dbReference type="ARBA" id="ARBA00022475"/>
    </source>
</evidence>
<proteinExistence type="predicted"/>
<dbReference type="PANTHER" id="PTHR36570:SF3">
    <property type="entry name" value="DISULFIDE BOND FORMATION PROTEIN B"/>
    <property type="match status" value="1"/>
</dbReference>